<dbReference type="PANTHER" id="PTHR30244:SF34">
    <property type="entry name" value="DTDP-4-AMINO-4,6-DIDEOXYGALACTOSE TRANSAMINASE"/>
    <property type="match status" value="1"/>
</dbReference>
<dbReference type="Proteomes" id="UP000285138">
    <property type="component" value="Unassembled WGS sequence"/>
</dbReference>
<organism evidence="1 2">
    <name type="scientific">Candidatus Syntrophonatronum acetioxidans</name>
    <dbReference type="NCBI Taxonomy" id="1795816"/>
    <lineage>
        <taxon>Bacteria</taxon>
        <taxon>Bacillati</taxon>
        <taxon>Bacillota</taxon>
        <taxon>Clostridia</taxon>
        <taxon>Eubacteriales</taxon>
        <taxon>Syntrophomonadaceae</taxon>
        <taxon>Candidatus Syntrophonatronum</taxon>
    </lineage>
</organism>
<reference evidence="1 2" key="1">
    <citation type="submission" date="2018-08" db="EMBL/GenBank/DDBJ databases">
        <title>The metabolism and importance of syntrophic acetate oxidation coupled to methane or sulfide production in haloalkaline environments.</title>
        <authorList>
            <person name="Timmers P.H.A."/>
            <person name="Vavourakis C.D."/>
            <person name="Sorokin D.Y."/>
            <person name="Sinninghe Damste J.S."/>
            <person name="Muyzer G."/>
            <person name="Stams A.J.M."/>
            <person name="Plugge C.M."/>
        </authorList>
    </citation>
    <scope>NUCLEOTIDE SEQUENCE [LARGE SCALE GENOMIC DNA]</scope>
    <source>
        <strain evidence="1">MSAO_Bac1</strain>
    </source>
</reference>
<dbReference type="GO" id="GO:0030170">
    <property type="term" value="F:pyridoxal phosphate binding"/>
    <property type="evidence" value="ECO:0007669"/>
    <property type="project" value="TreeGrafter"/>
</dbReference>
<dbReference type="Gene3D" id="3.40.640.10">
    <property type="entry name" value="Type I PLP-dependent aspartate aminotransferase-like (Major domain)"/>
    <property type="match status" value="1"/>
</dbReference>
<dbReference type="Gene3D" id="3.90.1150.10">
    <property type="entry name" value="Aspartate Aminotransferase, domain 1"/>
    <property type="match status" value="1"/>
</dbReference>
<dbReference type="InterPro" id="IPR000653">
    <property type="entry name" value="DegT/StrS_aminotransferase"/>
</dbReference>
<proteinExistence type="predicted"/>
<sequence>MYSITLFARDGNIWGYNGNKIVTTSGGGMLVSEDIEALDKARFWATQARDPSRHYQHSEIGYNYRLSNVLAGIGRGQLEVLEERVKARRAVFERYQEALGEIEGIDFMPEASFGKSTRWLTALTVDPERCGVTRDDIIEALEKENIEARPVWKPMHLQPLYKGCKYYSHNEKVSISDNLFERGLCLPSGSNLTIEDQDRVIASIKRCLAGQQ</sequence>
<dbReference type="AlphaFoldDB" id="A0A424YAH9"/>
<protein>
    <submittedName>
        <fullName evidence="1">Uncharacterized protein</fullName>
    </submittedName>
</protein>
<accession>A0A424YAH9</accession>
<dbReference type="InterPro" id="IPR015422">
    <property type="entry name" value="PyrdxlP-dep_Trfase_small"/>
</dbReference>
<dbReference type="EMBL" id="QZAA01000242">
    <property type="protein sequence ID" value="RQD73682.1"/>
    <property type="molecule type" value="Genomic_DNA"/>
</dbReference>
<dbReference type="GO" id="GO:0008483">
    <property type="term" value="F:transaminase activity"/>
    <property type="evidence" value="ECO:0007669"/>
    <property type="project" value="TreeGrafter"/>
</dbReference>
<dbReference type="InterPro" id="IPR015421">
    <property type="entry name" value="PyrdxlP-dep_Trfase_major"/>
</dbReference>
<dbReference type="SUPFAM" id="SSF53383">
    <property type="entry name" value="PLP-dependent transferases"/>
    <property type="match status" value="1"/>
</dbReference>
<evidence type="ECO:0000313" key="2">
    <source>
        <dbReference type="Proteomes" id="UP000285138"/>
    </source>
</evidence>
<dbReference type="InterPro" id="IPR015424">
    <property type="entry name" value="PyrdxlP-dep_Trfase"/>
</dbReference>
<evidence type="ECO:0000313" key="1">
    <source>
        <dbReference type="EMBL" id="RQD73682.1"/>
    </source>
</evidence>
<name>A0A424YAH9_9FIRM</name>
<dbReference type="GO" id="GO:0000271">
    <property type="term" value="P:polysaccharide biosynthetic process"/>
    <property type="evidence" value="ECO:0007669"/>
    <property type="project" value="TreeGrafter"/>
</dbReference>
<gene>
    <name evidence="1" type="ORF">D5R97_09030</name>
</gene>
<dbReference type="Pfam" id="PF01041">
    <property type="entry name" value="DegT_DnrJ_EryC1"/>
    <property type="match status" value="1"/>
</dbReference>
<dbReference type="PANTHER" id="PTHR30244">
    <property type="entry name" value="TRANSAMINASE"/>
    <property type="match status" value="1"/>
</dbReference>
<comment type="caution">
    <text evidence="1">The sequence shown here is derived from an EMBL/GenBank/DDBJ whole genome shotgun (WGS) entry which is preliminary data.</text>
</comment>